<dbReference type="AlphaFoldDB" id="A0A0W8E5R6"/>
<dbReference type="Gene3D" id="1.10.10.10">
    <property type="entry name" value="Winged helix-like DNA-binding domain superfamily/Winged helix DNA-binding domain"/>
    <property type="match status" value="1"/>
</dbReference>
<keyword evidence="6" id="KW-0805">Transcription regulation</keyword>
<comment type="subcellular location">
    <subcellularLocation>
        <location evidence="1">Cytoplasm</location>
    </subcellularLocation>
</comment>
<evidence type="ECO:0000256" key="1">
    <source>
        <dbReference type="ARBA" id="ARBA00004496"/>
    </source>
</evidence>
<keyword evidence="8" id="KW-0010">Activator</keyword>
<dbReference type="GO" id="GO:0003700">
    <property type="term" value="F:DNA-binding transcription factor activity"/>
    <property type="evidence" value="ECO:0007669"/>
    <property type="project" value="InterPro"/>
</dbReference>
<proteinExistence type="inferred from homology"/>
<dbReference type="InterPro" id="IPR036390">
    <property type="entry name" value="WH_DNA-bd_sf"/>
</dbReference>
<dbReference type="NCBIfam" id="NF003025">
    <property type="entry name" value="PRK03902.1"/>
    <property type="match status" value="1"/>
</dbReference>
<evidence type="ECO:0000256" key="2">
    <source>
        <dbReference type="ARBA" id="ARBA00007871"/>
    </source>
</evidence>
<reference evidence="13" key="1">
    <citation type="journal article" date="2015" name="Proc. Natl. Acad. Sci. U.S.A.">
        <title>Networks of energetic and metabolic interactions define dynamics in microbial communities.</title>
        <authorList>
            <person name="Embree M."/>
            <person name="Liu J.K."/>
            <person name="Al-Bassam M.M."/>
            <person name="Zengler K."/>
        </authorList>
    </citation>
    <scope>NUCLEOTIDE SEQUENCE</scope>
</reference>
<keyword evidence="4" id="KW-0963">Cytoplasm</keyword>
<evidence type="ECO:0000256" key="9">
    <source>
        <dbReference type="ARBA" id="ARBA00023163"/>
    </source>
</evidence>
<keyword evidence="7" id="KW-0238">DNA-binding</keyword>
<evidence type="ECO:0000256" key="7">
    <source>
        <dbReference type="ARBA" id="ARBA00023125"/>
    </source>
</evidence>
<sequence length="162" mass="18708">MKKEGLKFHTARGYELLGKDSSMLTPSMEDYLEMTYRFTLDKAYTRISDLAAALNVQPPSVTNMIKKMAEMELVHYEKYGVVILTDKGRELGLYLLERHAIIEDFLRLIGVEENVILEETEKIEHCISSETVDSIRLLLHLFDVKQELQKELKLMKRAALEG</sequence>
<dbReference type="Pfam" id="PF01325">
    <property type="entry name" value="Fe_dep_repress"/>
    <property type="match status" value="1"/>
</dbReference>
<evidence type="ECO:0000256" key="8">
    <source>
        <dbReference type="ARBA" id="ARBA00023159"/>
    </source>
</evidence>
<dbReference type="PROSITE" id="PS50944">
    <property type="entry name" value="HTH_DTXR"/>
    <property type="match status" value="1"/>
</dbReference>
<evidence type="ECO:0000313" key="13">
    <source>
        <dbReference type="EMBL" id="KUG03941.1"/>
    </source>
</evidence>
<protein>
    <recommendedName>
        <fullName evidence="11">Manganese transport regulator</fullName>
    </recommendedName>
</protein>
<accession>A0A0W8E5R6</accession>
<dbReference type="GO" id="GO:0005737">
    <property type="term" value="C:cytoplasm"/>
    <property type="evidence" value="ECO:0007669"/>
    <property type="project" value="UniProtKB-SubCell"/>
</dbReference>
<dbReference type="InterPro" id="IPR022687">
    <property type="entry name" value="HTH_DTXR"/>
</dbReference>
<dbReference type="InterPro" id="IPR001367">
    <property type="entry name" value="Fe_dep_repressor"/>
</dbReference>
<dbReference type="SUPFAM" id="SSF46785">
    <property type="entry name" value="Winged helix' DNA-binding domain"/>
    <property type="match status" value="1"/>
</dbReference>
<dbReference type="Gene3D" id="1.10.60.10">
    <property type="entry name" value="Iron dependent repressor, metal binding and dimerisation domain"/>
    <property type="match status" value="1"/>
</dbReference>
<dbReference type="SUPFAM" id="SSF47979">
    <property type="entry name" value="Iron-dependent repressor protein, dimerization domain"/>
    <property type="match status" value="1"/>
</dbReference>
<keyword evidence="10" id="KW-0464">Manganese</keyword>
<evidence type="ECO:0000256" key="6">
    <source>
        <dbReference type="ARBA" id="ARBA00023015"/>
    </source>
</evidence>
<dbReference type="EMBL" id="LNQE01001865">
    <property type="protein sequence ID" value="KUG03941.1"/>
    <property type="molecule type" value="Genomic_DNA"/>
</dbReference>
<dbReference type="InterPro" id="IPR036388">
    <property type="entry name" value="WH-like_DNA-bd_sf"/>
</dbReference>
<dbReference type="PANTHER" id="PTHR33238">
    <property type="entry name" value="IRON (METAL) DEPENDENT REPRESSOR, DTXR FAMILY"/>
    <property type="match status" value="1"/>
</dbReference>
<dbReference type="Pfam" id="PF02742">
    <property type="entry name" value="Fe_dep_repr_C"/>
    <property type="match status" value="1"/>
</dbReference>
<comment type="similarity">
    <text evidence="2">Belongs to the DtxR/MntR family.</text>
</comment>
<name>A0A0W8E5R6_9ZZZZ</name>
<dbReference type="InterPro" id="IPR050536">
    <property type="entry name" value="DtxR_MntR_Metal-Reg"/>
</dbReference>
<comment type="subunit">
    <text evidence="3">Homodimer.</text>
</comment>
<evidence type="ECO:0000256" key="11">
    <source>
        <dbReference type="ARBA" id="ARBA00032593"/>
    </source>
</evidence>
<evidence type="ECO:0000256" key="4">
    <source>
        <dbReference type="ARBA" id="ARBA00022490"/>
    </source>
</evidence>
<evidence type="ECO:0000256" key="10">
    <source>
        <dbReference type="ARBA" id="ARBA00023211"/>
    </source>
</evidence>
<keyword evidence="9" id="KW-0804">Transcription</keyword>
<dbReference type="GO" id="GO:0046914">
    <property type="term" value="F:transition metal ion binding"/>
    <property type="evidence" value="ECO:0007669"/>
    <property type="project" value="InterPro"/>
</dbReference>
<dbReference type="GO" id="GO:0046983">
    <property type="term" value="F:protein dimerization activity"/>
    <property type="evidence" value="ECO:0007669"/>
    <property type="project" value="InterPro"/>
</dbReference>
<dbReference type="InterPro" id="IPR036421">
    <property type="entry name" value="Fe_dep_repressor_sf"/>
</dbReference>
<dbReference type="GO" id="GO:0003677">
    <property type="term" value="F:DNA binding"/>
    <property type="evidence" value="ECO:0007669"/>
    <property type="project" value="UniProtKB-KW"/>
</dbReference>
<keyword evidence="5" id="KW-0678">Repressor</keyword>
<evidence type="ECO:0000256" key="5">
    <source>
        <dbReference type="ARBA" id="ARBA00022491"/>
    </source>
</evidence>
<feature type="domain" description="HTH dtxR-type" evidence="12">
    <location>
        <begin position="24"/>
        <end position="85"/>
    </location>
</feature>
<evidence type="ECO:0000256" key="3">
    <source>
        <dbReference type="ARBA" id="ARBA00011738"/>
    </source>
</evidence>
<dbReference type="SMART" id="SM00529">
    <property type="entry name" value="HTH_DTXR"/>
    <property type="match status" value="1"/>
</dbReference>
<dbReference type="PANTHER" id="PTHR33238:SF11">
    <property type="entry name" value="TRANSCRIPTIONAL REGULATOR MNTR"/>
    <property type="match status" value="1"/>
</dbReference>
<comment type="caution">
    <text evidence="13">The sequence shown here is derived from an EMBL/GenBank/DDBJ whole genome shotgun (WGS) entry which is preliminary data.</text>
</comment>
<dbReference type="InterPro" id="IPR022689">
    <property type="entry name" value="Iron_dep_repressor"/>
</dbReference>
<gene>
    <name evidence="13" type="ORF">ASZ90_018721</name>
</gene>
<evidence type="ECO:0000259" key="12">
    <source>
        <dbReference type="PROSITE" id="PS50944"/>
    </source>
</evidence>
<organism evidence="13">
    <name type="scientific">hydrocarbon metagenome</name>
    <dbReference type="NCBI Taxonomy" id="938273"/>
    <lineage>
        <taxon>unclassified sequences</taxon>
        <taxon>metagenomes</taxon>
        <taxon>ecological metagenomes</taxon>
    </lineage>
</organism>